<protein>
    <submittedName>
        <fullName evidence="4">CBS domain-containing protein</fullName>
    </submittedName>
</protein>
<organism evidence="4 5">
    <name type="scientific">Candidatus Nitrobium versatile</name>
    <dbReference type="NCBI Taxonomy" id="2884831"/>
    <lineage>
        <taxon>Bacteria</taxon>
        <taxon>Pseudomonadati</taxon>
        <taxon>Nitrospirota</taxon>
        <taxon>Nitrospiria</taxon>
        <taxon>Nitrospirales</taxon>
        <taxon>Nitrospiraceae</taxon>
        <taxon>Candidatus Nitrobium</taxon>
    </lineage>
</organism>
<dbReference type="SMART" id="SM00116">
    <property type="entry name" value="CBS"/>
    <property type="match status" value="2"/>
</dbReference>
<comment type="caution">
    <text evidence="4">The sequence shown here is derived from an EMBL/GenBank/DDBJ whole genome shotgun (WGS) entry which is preliminary data.</text>
</comment>
<name>A0A953M2B4_9BACT</name>
<proteinExistence type="predicted"/>
<dbReference type="InterPro" id="IPR046342">
    <property type="entry name" value="CBS_dom_sf"/>
</dbReference>
<feature type="domain" description="CBS" evidence="3">
    <location>
        <begin position="76"/>
        <end position="132"/>
    </location>
</feature>
<evidence type="ECO:0000259" key="3">
    <source>
        <dbReference type="PROSITE" id="PS51371"/>
    </source>
</evidence>
<dbReference type="PANTHER" id="PTHR43080">
    <property type="entry name" value="CBS DOMAIN-CONTAINING PROTEIN CBSX3, MITOCHONDRIAL"/>
    <property type="match status" value="1"/>
</dbReference>
<sequence>MAIKVRDILKDKGLEVIAIDSGATVDFAVKKMVERNIGALLIMEEGNFVGMFTERDVLKTWTSRGPFDQVPVREVMSRDILVISPDDTLEYVMTVMTNKQIRHMPVIDSGRMVGVVSIRDVVKYHIGNLEAEVRYLTDYMFGPAA</sequence>
<dbReference type="InterPro" id="IPR000644">
    <property type="entry name" value="CBS_dom"/>
</dbReference>
<gene>
    <name evidence="4" type="ORF">K8I29_15675</name>
</gene>
<feature type="domain" description="CBS" evidence="3">
    <location>
        <begin position="8"/>
        <end position="69"/>
    </location>
</feature>
<dbReference type="EMBL" id="JAIOIV010000124">
    <property type="protein sequence ID" value="MBZ0157637.1"/>
    <property type="molecule type" value="Genomic_DNA"/>
</dbReference>
<reference evidence="4" key="1">
    <citation type="journal article" date="2021" name="bioRxiv">
        <title>Unraveling nitrogen, sulfur and carbon metabolic pathways and microbial community transcriptional responses to substrate deprivation and toxicity stresses in a bioreactor mimicking anoxic brackish coastal sediment conditions.</title>
        <authorList>
            <person name="Martins P.D."/>
            <person name="Echeveste M.J."/>
            <person name="Arshad A."/>
            <person name="Kurth J."/>
            <person name="Ouboter H."/>
            <person name="Jetten M.S.M."/>
            <person name="Welte C.U."/>
        </authorList>
    </citation>
    <scope>NUCLEOTIDE SEQUENCE</scope>
    <source>
        <strain evidence="4">MAG_39</strain>
    </source>
</reference>
<keyword evidence="1 2" id="KW-0129">CBS domain</keyword>
<dbReference type="PANTHER" id="PTHR43080:SF2">
    <property type="entry name" value="CBS DOMAIN-CONTAINING PROTEIN"/>
    <property type="match status" value="1"/>
</dbReference>
<dbReference type="Gene3D" id="3.10.580.10">
    <property type="entry name" value="CBS-domain"/>
    <property type="match status" value="1"/>
</dbReference>
<dbReference type="Pfam" id="PF00571">
    <property type="entry name" value="CBS"/>
    <property type="match status" value="2"/>
</dbReference>
<evidence type="ECO:0000256" key="2">
    <source>
        <dbReference type="PROSITE-ProRule" id="PRU00703"/>
    </source>
</evidence>
<accession>A0A953M2B4</accession>
<dbReference type="Proteomes" id="UP000705867">
    <property type="component" value="Unassembled WGS sequence"/>
</dbReference>
<dbReference type="SUPFAM" id="SSF54631">
    <property type="entry name" value="CBS-domain pair"/>
    <property type="match status" value="1"/>
</dbReference>
<dbReference type="InterPro" id="IPR044725">
    <property type="entry name" value="CBSX3_CBS_dom"/>
</dbReference>
<evidence type="ECO:0000313" key="4">
    <source>
        <dbReference type="EMBL" id="MBZ0157637.1"/>
    </source>
</evidence>
<reference evidence="4" key="2">
    <citation type="submission" date="2021-08" db="EMBL/GenBank/DDBJ databases">
        <authorList>
            <person name="Dalcin Martins P."/>
        </authorList>
    </citation>
    <scope>NUCLEOTIDE SEQUENCE</scope>
    <source>
        <strain evidence="4">MAG_39</strain>
    </source>
</reference>
<dbReference type="PROSITE" id="PS51371">
    <property type="entry name" value="CBS"/>
    <property type="match status" value="2"/>
</dbReference>
<dbReference type="InterPro" id="IPR051257">
    <property type="entry name" value="Diverse_CBS-Domain"/>
</dbReference>
<evidence type="ECO:0000256" key="1">
    <source>
        <dbReference type="ARBA" id="ARBA00023122"/>
    </source>
</evidence>
<dbReference type="CDD" id="cd04623">
    <property type="entry name" value="CBS_pair_bac_euk"/>
    <property type="match status" value="1"/>
</dbReference>
<dbReference type="AlphaFoldDB" id="A0A953M2B4"/>
<evidence type="ECO:0000313" key="5">
    <source>
        <dbReference type="Proteomes" id="UP000705867"/>
    </source>
</evidence>